<accession>A0ABT0X813</accession>
<organism evidence="8 9">
    <name type="scientific">Streptomyces meridianus</name>
    <dbReference type="NCBI Taxonomy" id="2938945"/>
    <lineage>
        <taxon>Bacteria</taxon>
        <taxon>Bacillati</taxon>
        <taxon>Actinomycetota</taxon>
        <taxon>Actinomycetes</taxon>
        <taxon>Kitasatosporales</taxon>
        <taxon>Streptomycetaceae</taxon>
        <taxon>Streptomyces</taxon>
    </lineage>
</organism>
<reference evidence="8" key="1">
    <citation type="journal article" date="2023" name="Int. J. Syst. Evol. Microbiol.">
        <title>Streptomyces meridianus sp. nov. isolated from brackish water of the Tagus estuary in Alcochete, Portugal.</title>
        <authorList>
            <person name="Santos J.D.N."/>
            <person name="Klimek D."/>
            <person name="Calusinska M."/>
            <person name="Lobo Da Cunha A."/>
            <person name="Catita J."/>
            <person name="Goncalves H."/>
            <person name="Gonzalez I."/>
            <person name="Reyes F."/>
            <person name="Lage O.M."/>
        </authorList>
    </citation>
    <scope>NUCLEOTIDE SEQUENCE</scope>
    <source>
        <strain evidence="8">MTZ3.1</strain>
    </source>
</reference>
<dbReference type="SUPFAM" id="SSF52833">
    <property type="entry name" value="Thioredoxin-like"/>
    <property type="match status" value="1"/>
</dbReference>
<protein>
    <submittedName>
        <fullName evidence="8">Thioredoxin domain-containing protein</fullName>
    </submittedName>
</protein>
<dbReference type="Gene3D" id="3.40.30.10">
    <property type="entry name" value="Glutaredoxin"/>
    <property type="match status" value="1"/>
</dbReference>
<dbReference type="EMBL" id="JAMQGM010000029">
    <property type="protein sequence ID" value="MCM2578430.1"/>
    <property type="molecule type" value="Genomic_DNA"/>
</dbReference>
<sequence>MSTTPTKPASRRRLVIIVLAVVLAGLLTGLVALVTGEGGRTSESGPDSAPASVSPGEQTGPDLSRRDKDDVHAMGRRNAPVVLVEYSDFQCPFCGKFARDTEPELIKKYVKKGVLRIEWRDFPVFGEESVTSARAGYAAGQQGRFWEFHDALYAEPRRRNAGEFAPGKLVEYARKAGVADLERFRTDMNGEAARKAVERDREEGYKIGVTSTPAFLVNGQPILGAQPTETFAEAIEKAAAEEAE</sequence>
<keyword evidence="3" id="KW-0560">Oxidoreductase</keyword>
<dbReference type="PANTHER" id="PTHR13887:SF14">
    <property type="entry name" value="DISULFIDE BOND FORMATION PROTEIN D"/>
    <property type="match status" value="1"/>
</dbReference>
<dbReference type="InterPro" id="IPR036249">
    <property type="entry name" value="Thioredoxin-like_sf"/>
</dbReference>
<keyword evidence="9" id="KW-1185">Reference proteome</keyword>
<evidence type="ECO:0000256" key="4">
    <source>
        <dbReference type="ARBA" id="ARBA00023157"/>
    </source>
</evidence>
<dbReference type="InterPro" id="IPR013766">
    <property type="entry name" value="Thioredoxin_domain"/>
</dbReference>
<keyword evidence="2" id="KW-0732">Signal</keyword>
<evidence type="ECO:0000256" key="2">
    <source>
        <dbReference type="ARBA" id="ARBA00022729"/>
    </source>
</evidence>
<comment type="caution">
    <text evidence="8">The sequence shown here is derived from an EMBL/GenBank/DDBJ whole genome shotgun (WGS) entry which is preliminary data.</text>
</comment>
<proteinExistence type="inferred from homology"/>
<evidence type="ECO:0000256" key="6">
    <source>
        <dbReference type="SAM" id="MobiDB-lite"/>
    </source>
</evidence>
<evidence type="ECO:0000259" key="7">
    <source>
        <dbReference type="PROSITE" id="PS51352"/>
    </source>
</evidence>
<dbReference type="InterPro" id="IPR012336">
    <property type="entry name" value="Thioredoxin-like_fold"/>
</dbReference>
<keyword evidence="5" id="KW-0676">Redox-active center</keyword>
<feature type="domain" description="Thioredoxin" evidence="7">
    <location>
        <begin position="43"/>
        <end position="240"/>
    </location>
</feature>
<dbReference type="Pfam" id="PF13462">
    <property type="entry name" value="Thioredoxin_4"/>
    <property type="match status" value="1"/>
</dbReference>
<dbReference type="Proteomes" id="UP001167160">
    <property type="component" value="Unassembled WGS sequence"/>
</dbReference>
<evidence type="ECO:0000313" key="8">
    <source>
        <dbReference type="EMBL" id="MCM2578430.1"/>
    </source>
</evidence>
<name>A0ABT0X813_9ACTN</name>
<gene>
    <name evidence="8" type="ORF">M1E25_13850</name>
</gene>
<evidence type="ECO:0000313" key="9">
    <source>
        <dbReference type="Proteomes" id="UP001167160"/>
    </source>
</evidence>
<feature type="region of interest" description="Disordered" evidence="6">
    <location>
        <begin position="38"/>
        <end position="71"/>
    </location>
</feature>
<dbReference type="PROSITE" id="PS51352">
    <property type="entry name" value="THIOREDOXIN_2"/>
    <property type="match status" value="1"/>
</dbReference>
<dbReference type="RefSeq" id="WP_251414981.1">
    <property type="nucleotide sequence ID" value="NZ_JAMQGM010000029.1"/>
</dbReference>
<dbReference type="PANTHER" id="PTHR13887">
    <property type="entry name" value="GLUTATHIONE S-TRANSFERASE KAPPA"/>
    <property type="match status" value="1"/>
</dbReference>
<comment type="similarity">
    <text evidence="1">Belongs to the thioredoxin family. DsbA subfamily.</text>
</comment>
<evidence type="ECO:0000256" key="1">
    <source>
        <dbReference type="ARBA" id="ARBA00005791"/>
    </source>
</evidence>
<evidence type="ECO:0000256" key="3">
    <source>
        <dbReference type="ARBA" id="ARBA00023002"/>
    </source>
</evidence>
<keyword evidence="4" id="KW-1015">Disulfide bond</keyword>
<evidence type="ECO:0000256" key="5">
    <source>
        <dbReference type="ARBA" id="ARBA00023284"/>
    </source>
</evidence>